<keyword evidence="4" id="KW-0175">Coiled coil</keyword>
<feature type="non-terminal residue" evidence="6">
    <location>
        <position position="1"/>
    </location>
</feature>
<dbReference type="AlphaFoldDB" id="A0A2G9TTZ6"/>
<accession>A0A2G9TTZ6</accession>
<gene>
    <name evidence="6" type="ORF">TELCIR_16994</name>
</gene>
<evidence type="ECO:0000256" key="4">
    <source>
        <dbReference type="SAM" id="Coils"/>
    </source>
</evidence>
<feature type="coiled-coil region" evidence="4">
    <location>
        <begin position="247"/>
        <end position="278"/>
    </location>
</feature>
<evidence type="ECO:0000313" key="6">
    <source>
        <dbReference type="EMBL" id="PIO61481.1"/>
    </source>
</evidence>
<reference evidence="6 7" key="1">
    <citation type="submission" date="2015-09" db="EMBL/GenBank/DDBJ databases">
        <title>Draft genome of the parasitic nematode Teladorsagia circumcincta isolate WARC Sus (inbred).</title>
        <authorList>
            <person name="Mitreva M."/>
        </authorList>
    </citation>
    <scope>NUCLEOTIDE SEQUENCE [LARGE SCALE GENOMIC DNA]</scope>
    <source>
        <strain evidence="6 7">S</strain>
    </source>
</reference>
<evidence type="ECO:0000256" key="2">
    <source>
        <dbReference type="ARBA" id="ARBA00022741"/>
    </source>
</evidence>
<name>A0A2G9TTZ6_TELCI</name>
<dbReference type="GO" id="GO:0070482">
    <property type="term" value="P:response to oxygen levels"/>
    <property type="evidence" value="ECO:0007669"/>
    <property type="project" value="TreeGrafter"/>
</dbReference>
<dbReference type="OrthoDB" id="6127067at2759"/>
<sequence length="308" mass="35649">RKAGFSQKSEIDVQTYYDDTETMRIFRTASGVLGLSVDDMWEMYGEFLITYACETGWEKMLSCMANNLQEFLDNLNSMHYFIDQIAFKSEMRGPTFQCEATGRHLLVEYGVADKKMLKLSELVQIIQPADIQQLTHKNIMTYLNTLFIFQLKHHCQRNEVEKGSSEAFVQPLSLKGESVTLKLCQDGQSRFPGQMMPVNDGNYIIFLCSPHVTTVRDFVNLKLYLSDMLMYDATRDLVMLNQSRICQMELNKRLEETVRQLKTLAEDLERKKERTEHLLYEFVPPAIADSLRVGKPIAARTFFALLNR</sequence>
<keyword evidence="2" id="KW-0547">Nucleotide-binding</keyword>
<dbReference type="GO" id="GO:0000166">
    <property type="term" value="F:nucleotide binding"/>
    <property type="evidence" value="ECO:0007669"/>
    <property type="project" value="UniProtKB-KW"/>
</dbReference>
<dbReference type="GO" id="GO:0008074">
    <property type="term" value="C:guanylate cyclase complex, soluble"/>
    <property type="evidence" value="ECO:0007669"/>
    <property type="project" value="TreeGrafter"/>
</dbReference>
<dbReference type="Gene3D" id="6.10.250.780">
    <property type="match status" value="1"/>
</dbReference>
<dbReference type="Pfam" id="PF07701">
    <property type="entry name" value="HNOBA"/>
    <property type="match status" value="1"/>
</dbReference>
<organism evidence="6 7">
    <name type="scientific">Teladorsagia circumcincta</name>
    <name type="common">Brown stomach worm</name>
    <name type="synonym">Ostertagia circumcincta</name>
    <dbReference type="NCBI Taxonomy" id="45464"/>
    <lineage>
        <taxon>Eukaryota</taxon>
        <taxon>Metazoa</taxon>
        <taxon>Ecdysozoa</taxon>
        <taxon>Nematoda</taxon>
        <taxon>Chromadorea</taxon>
        <taxon>Rhabditida</taxon>
        <taxon>Rhabditina</taxon>
        <taxon>Rhabditomorpha</taxon>
        <taxon>Strongyloidea</taxon>
        <taxon>Trichostrongylidae</taxon>
        <taxon>Teladorsagia</taxon>
    </lineage>
</organism>
<evidence type="ECO:0000256" key="1">
    <source>
        <dbReference type="ARBA" id="ARBA00012202"/>
    </source>
</evidence>
<dbReference type="InterPro" id="IPR011645">
    <property type="entry name" value="HNOB_dom_associated"/>
</dbReference>
<dbReference type="GO" id="GO:0019934">
    <property type="term" value="P:cGMP-mediated signaling"/>
    <property type="evidence" value="ECO:0007669"/>
    <property type="project" value="TreeGrafter"/>
</dbReference>
<evidence type="ECO:0000256" key="3">
    <source>
        <dbReference type="ARBA" id="ARBA00023293"/>
    </source>
</evidence>
<dbReference type="InterPro" id="IPR024096">
    <property type="entry name" value="NO_sig/Golgi_transp_ligand-bd"/>
</dbReference>
<dbReference type="EMBL" id="KZ353522">
    <property type="protein sequence ID" value="PIO61481.1"/>
    <property type="molecule type" value="Genomic_DNA"/>
</dbReference>
<evidence type="ECO:0000259" key="5">
    <source>
        <dbReference type="Pfam" id="PF07701"/>
    </source>
</evidence>
<dbReference type="PANTHER" id="PTHR45655:SF1">
    <property type="entry name" value="SOLUBLE GUANYLATE CYCLASE GCY-37"/>
    <property type="match status" value="1"/>
</dbReference>
<dbReference type="InterPro" id="IPR038158">
    <property type="entry name" value="H-NOX_domain_sf"/>
</dbReference>
<dbReference type="EC" id="4.6.1.2" evidence="1"/>
<keyword evidence="7" id="KW-1185">Reference proteome</keyword>
<dbReference type="Proteomes" id="UP000230423">
    <property type="component" value="Unassembled WGS sequence"/>
</dbReference>
<evidence type="ECO:0000313" key="7">
    <source>
        <dbReference type="Proteomes" id="UP000230423"/>
    </source>
</evidence>
<dbReference type="Gene3D" id="3.90.1520.10">
    <property type="entry name" value="H-NOX domain"/>
    <property type="match status" value="1"/>
</dbReference>
<protein>
    <recommendedName>
        <fullName evidence="1">guanylate cyclase</fullName>
        <ecNumber evidence="1">4.6.1.2</ecNumber>
    </recommendedName>
</protein>
<dbReference type="GO" id="GO:0020037">
    <property type="term" value="F:heme binding"/>
    <property type="evidence" value="ECO:0007669"/>
    <property type="project" value="InterPro"/>
</dbReference>
<dbReference type="PANTHER" id="PTHR45655">
    <property type="entry name" value="GUANYLATE CYCLASE SOLUBLE SUBUNIT BETA-2"/>
    <property type="match status" value="1"/>
</dbReference>
<dbReference type="SUPFAM" id="SSF111126">
    <property type="entry name" value="Ligand-binding domain in the NO signalling and Golgi transport"/>
    <property type="match status" value="1"/>
</dbReference>
<proteinExistence type="predicted"/>
<dbReference type="GO" id="GO:0004383">
    <property type="term" value="F:guanylate cyclase activity"/>
    <property type="evidence" value="ECO:0007669"/>
    <property type="project" value="UniProtKB-EC"/>
</dbReference>
<keyword evidence="3" id="KW-0141">cGMP biosynthesis</keyword>
<feature type="domain" description="Haem NO binding associated" evidence="5">
    <location>
        <begin position="97"/>
        <end position="291"/>
    </location>
</feature>